<sequence length="474" mass="50543">MNPDDLIAEIEAGPRGPHIAAFFDLDGTLVHGFTATHILRDQLRRGQVGAGDLARLVLTAVDGELGGDPTRAGDLGISALRGHLEDAMTEMGERLFVQKIAGTIRPQARAIVKAHQRMGHVVVLASAATRFQTGPVARELGIDHILCTELEIEDGVLTGRVVGSFLWGEPKAQAVRRFARENDVDLGQSYGYANGDEDVAFLASTGRPHPIAPGRALRATADLQGWPVLDVVEPLRRGVRSVLGTAAAAGGLNAGLVAGAVLGAVRRDKRAGTNVGIPLACDAALALAGVRLDITGEENVWKARPAIFIGNHQSSLDPVIMGSLLRRDFTGVSKAEARFDPRMVAASLFLDPVFIDRSNSGQSREALDALTDRIRSGTSIMIFPEGTRMPTPEPGPFKKGAFHMAMQAGVPIVPVVIRNAGQLLAPRATVVRPGTIEVCVLDPIDTGEWTAEDLNTIVPEVRQLFVDTLEKWPS</sequence>
<feature type="domain" description="Phospholipid/glycerol acyltransferase" evidence="3">
    <location>
        <begin position="306"/>
        <end position="420"/>
    </location>
</feature>
<dbReference type="SUPFAM" id="SSF69593">
    <property type="entry name" value="Glycerol-3-phosphate (1)-acyltransferase"/>
    <property type="match status" value="1"/>
</dbReference>
<dbReference type="InterPro" id="IPR036412">
    <property type="entry name" value="HAD-like_sf"/>
</dbReference>
<gene>
    <name evidence="4" type="ORF">C7S10_11315</name>
</gene>
<keyword evidence="4" id="KW-0378">Hydrolase</keyword>
<dbReference type="InterPro" id="IPR023214">
    <property type="entry name" value="HAD_sf"/>
</dbReference>
<evidence type="ECO:0000256" key="1">
    <source>
        <dbReference type="ARBA" id="ARBA00022679"/>
    </source>
</evidence>
<dbReference type="NCBIfam" id="TIGR01490">
    <property type="entry name" value="HAD-SF-IB-hyp1"/>
    <property type="match status" value="1"/>
</dbReference>
<proteinExistence type="predicted"/>
<organism evidence="4 5">
    <name type="scientific">Nocardioides currus</name>
    <dbReference type="NCBI Taxonomy" id="2133958"/>
    <lineage>
        <taxon>Bacteria</taxon>
        <taxon>Bacillati</taxon>
        <taxon>Actinomycetota</taxon>
        <taxon>Actinomycetes</taxon>
        <taxon>Propionibacteriales</taxon>
        <taxon>Nocardioidaceae</taxon>
        <taxon>Nocardioides</taxon>
    </lineage>
</organism>
<dbReference type="SUPFAM" id="SSF56784">
    <property type="entry name" value="HAD-like"/>
    <property type="match status" value="1"/>
</dbReference>
<name>A0A2R7YXD8_9ACTN</name>
<dbReference type="Pfam" id="PF01553">
    <property type="entry name" value="Acyltransferase"/>
    <property type="match status" value="1"/>
</dbReference>
<accession>A0A2R7YXD8</accession>
<dbReference type="Gene3D" id="1.20.1440.100">
    <property type="entry name" value="SG protein - dephosphorylation function"/>
    <property type="match status" value="1"/>
</dbReference>
<keyword evidence="1" id="KW-0808">Transferase</keyword>
<dbReference type="AlphaFoldDB" id="A0A2R7YXD8"/>
<protein>
    <submittedName>
        <fullName evidence="4">HAD-IB family hydrolase</fullName>
    </submittedName>
</protein>
<dbReference type="EMBL" id="PYXZ01000004">
    <property type="protein sequence ID" value="PUA80974.1"/>
    <property type="molecule type" value="Genomic_DNA"/>
</dbReference>
<evidence type="ECO:0000313" key="5">
    <source>
        <dbReference type="Proteomes" id="UP000244867"/>
    </source>
</evidence>
<dbReference type="NCBIfam" id="TIGR01488">
    <property type="entry name" value="HAD-SF-IB"/>
    <property type="match status" value="1"/>
</dbReference>
<dbReference type="RefSeq" id="WP_108344542.1">
    <property type="nucleotide sequence ID" value="NZ_PYXZ01000004.1"/>
</dbReference>
<dbReference type="PANTHER" id="PTHR10434:SF66">
    <property type="entry name" value="PHOSPHOLIPID_GLYCEROL ACYLTRANSFERASE DOMAIN-CONTAINING PROTEIN"/>
    <property type="match status" value="1"/>
</dbReference>
<evidence type="ECO:0000259" key="3">
    <source>
        <dbReference type="SMART" id="SM00563"/>
    </source>
</evidence>
<dbReference type="CDD" id="cd02612">
    <property type="entry name" value="HAD_PGPPase"/>
    <property type="match status" value="1"/>
</dbReference>
<dbReference type="CDD" id="cd07989">
    <property type="entry name" value="LPLAT_AGPAT-like"/>
    <property type="match status" value="1"/>
</dbReference>
<dbReference type="GO" id="GO:0006654">
    <property type="term" value="P:phosphatidic acid biosynthetic process"/>
    <property type="evidence" value="ECO:0007669"/>
    <property type="project" value="TreeGrafter"/>
</dbReference>
<dbReference type="GO" id="GO:0003841">
    <property type="term" value="F:1-acylglycerol-3-phosphate O-acyltransferase activity"/>
    <property type="evidence" value="ECO:0007669"/>
    <property type="project" value="TreeGrafter"/>
</dbReference>
<dbReference type="Proteomes" id="UP000244867">
    <property type="component" value="Unassembled WGS sequence"/>
</dbReference>
<dbReference type="PANTHER" id="PTHR10434">
    <property type="entry name" value="1-ACYL-SN-GLYCEROL-3-PHOSPHATE ACYLTRANSFERASE"/>
    <property type="match status" value="1"/>
</dbReference>
<dbReference type="GO" id="GO:0016787">
    <property type="term" value="F:hydrolase activity"/>
    <property type="evidence" value="ECO:0007669"/>
    <property type="project" value="UniProtKB-KW"/>
</dbReference>
<evidence type="ECO:0000256" key="2">
    <source>
        <dbReference type="ARBA" id="ARBA00023315"/>
    </source>
</evidence>
<dbReference type="Gene3D" id="3.40.50.1000">
    <property type="entry name" value="HAD superfamily/HAD-like"/>
    <property type="match status" value="1"/>
</dbReference>
<dbReference type="SMART" id="SM00563">
    <property type="entry name" value="PlsC"/>
    <property type="match status" value="1"/>
</dbReference>
<dbReference type="Pfam" id="PF12710">
    <property type="entry name" value="HAD"/>
    <property type="match status" value="1"/>
</dbReference>
<reference evidence="4 5" key="1">
    <citation type="submission" date="2018-03" db="EMBL/GenBank/DDBJ databases">
        <authorList>
            <person name="Keele B.F."/>
        </authorList>
    </citation>
    <scope>NUCLEOTIDE SEQUENCE [LARGE SCALE GENOMIC DNA]</scope>
    <source>
        <strain evidence="4 5">IB-3</strain>
    </source>
</reference>
<dbReference type="InterPro" id="IPR006385">
    <property type="entry name" value="HAD_hydro_SerB1"/>
</dbReference>
<keyword evidence="5" id="KW-1185">Reference proteome</keyword>
<keyword evidence="2" id="KW-0012">Acyltransferase</keyword>
<comment type="caution">
    <text evidence="4">The sequence shown here is derived from an EMBL/GenBank/DDBJ whole genome shotgun (WGS) entry which is preliminary data.</text>
</comment>
<dbReference type="OrthoDB" id="25607at2"/>
<dbReference type="InterPro" id="IPR002123">
    <property type="entry name" value="Plipid/glycerol_acylTrfase"/>
</dbReference>
<evidence type="ECO:0000313" key="4">
    <source>
        <dbReference type="EMBL" id="PUA80974.1"/>
    </source>
</evidence>